<dbReference type="GO" id="GO:0005839">
    <property type="term" value="C:proteasome core complex"/>
    <property type="evidence" value="ECO:0007669"/>
    <property type="project" value="InterPro"/>
</dbReference>
<dbReference type="InterPro" id="IPR001353">
    <property type="entry name" value="Proteasome_sua/b"/>
</dbReference>
<comment type="caution">
    <text evidence="1">The sequence shown here is derived from an EMBL/GenBank/DDBJ whole genome shotgun (WGS) entry which is preliminary data.</text>
</comment>
<sequence>MAYFEKNYREDMTLEEAIEMGIKAIHKGSEKKLNPDAIEIAVVDTTEKFHRLSLDESKEHVHKALG</sequence>
<dbReference type="GO" id="GO:0051603">
    <property type="term" value="P:proteolysis involved in protein catabolic process"/>
    <property type="evidence" value="ECO:0007669"/>
    <property type="project" value="InterPro"/>
</dbReference>
<dbReference type="SUPFAM" id="SSF56235">
    <property type="entry name" value="N-terminal nucleophile aminohydrolases (Ntn hydrolases)"/>
    <property type="match status" value="1"/>
</dbReference>
<gene>
    <name evidence="1" type="ORF">S01H4_41597</name>
</gene>
<evidence type="ECO:0008006" key="2">
    <source>
        <dbReference type="Google" id="ProtNLM"/>
    </source>
</evidence>
<dbReference type="InterPro" id="IPR029055">
    <property type="entry name" value="Ntn_hydrolases_N"/>
</dbReference>
<proteinExistence type="predicted"/>
<reference evidence="1" key="1">
    <citation type="journal article" date="2014" name="Front. Microbiol.">
        <title>High frequency of phylogenetically diverse reductive dehalogenase-homologous genes in deep subseafloor sedimentary metagenomes.</title>
        <authorList>
            <person name="Kawai M."/>
            <person name="Futagami T."/>
            <person name="Toyoda A."/>
            <person name="Takaki Y."/>
            <person name="Nishi S."/>
            <person name="Hori S."/>
            <person name="Arai W."/>
            <person name="Tsubouchi T."/>
            <person name="Morono Y."/>
            <person name="Uchiyama I."/>
            <person name="Ito T."/>
            <person name="Fujiyama A."/>
            <person name="Inagaki F."/>
            <person name="Takami H."/>
        </authorList>
    </citation>
    <scope>NUCLEOTIDE SEQUENCE</scope>
    <source>
        <strain evidence="1">Expedition CK06-06</strain>
    </source>
</reference>
<organism evidence="1">
    <name type="scientific">marine sediment metagenome</name>
    <dbReference type="NCBI Taxonomy" id="412755"/>
    <lineage>
        <taxon>unclassified sequences</taxon>
        <taxon>metagenomes</taxon>
        <taxon>ecological metagenomes</taxon>
    </lineage>
</organism>
<protein>
    <recommendedName>
        <fullName evidence="2">Proteasome endopeptidase complex</fullName>
    </recommendedName>
</protein>
<dbReference type="AlphaFoldDB" id="X1BZK8"/>
<name>X1BZK8_9ZZZZ</name>
<accession>X1BZK8</accession>
<dbReference type="Pfam" id="PF00227">
    <property type="entry name" value="Proteasome"/>
    <property type="match status" value="1"/>
</dbReference>
<dbReference type="EMBL" id="BART01022765">
    <property type="protein sequence ID" value="GAH00432.1"/>
    <property type="molecule type" value="Genomic_DNA"/>
</dbReference>
<dbReference type="Gene3D" id="3.60.20.10">
    <property type="entry name" value="Glutamine Phosphoribosylpyrophosphate, subunit 1, domain 1"/>
    <property type="match status" value="1"/>
</dbReference>
<evidence type="ECO:0000313" key="1">
    <source>
        <dbReference type="EMBL" id="GAH00432.1"/>
    </source>
</evidence>